<evidence type="ECO:0000256" key="11">
    <source>
        <dbReference type="ARBA" id="ARBA00023118"/>
    </source>
</evidence>
<evidence type="ECO:0000256" key="1">
    <source>
        <dbReference type="ARBA" id="ARBA00001968"/>
    </source>
</evidence>
<evidence type="ECO:0000256" key="5">
    <source>
        <dbReference type="ARBA" id="ARBA00022722"/>
    </source>
</evidence>
<dbReference type="InterPro" id="IPR043128">
    <property type="entry name" value="Rev_trsase/Diguanyl_cyclase"/>
</dbReference>
<keyword evidence="6" id="KW-0547">Nucleotide-binding</keyword>
<keyword evidence="7" id="KW-0255">Endonuclease</keyword>
<evidence type="ECO:0000256" key="12">
    <source>
        <dbReference type="ARBA" id="ARBA00032922"/>
    </source>
</evidence>
<dbReference type="GO" id="GO:0016740">
    <property type="term" value="F:transferase activity"/>
    <property type="evidence" value="ECO:0007669"/>
    <property type="project" value="UniProtKB-KW"/>
</dbReference>
<dbReference type="InterPro" id="IPR000160">
    <property type="entry name" value="GGDEF_dom"/>
</dbReference>
<proteinExistence type="inferred from homology"/>
<comment type="caution">
    <text evidence="14">The sequence shown here is derived from an EMBL/GenBank/DDBJ whole genome shotgun (WGS) entry which is preliminary data.</text>
</comment>
<evidence type="ECO:0000256" key="9">
    <source>
        <dbReference type="ARBA" id="ARBA00022839"/>
    </source>
</evidence>
<dbReference type="PANTHER" id="PTHR36528:SF1">
    <property type="entry name" value="CRISPR SYSTEM SINGLE-STRAND-SPECIFIC DEOXYRIBONUCLEASE CAS10_CSM1 (SUBTYPE III-A)"/>
    <property type="match status" value="1"/>
</dbReference>
<dbReference type="InterPro" id="IPR006674">
    <property type="entry name" value="HD_domain"/>
</dbReference>
<evidence type="ECO:0000256" key="4">
    <source>
        <dbReference type="ARBA" id="ARBA00022679"/>
    </source>
</evidence>
<dbReference type="GO" id="GO:0051607">
    <property type="term" value="P:defense response to virus"/>
    <property type="evidence" value="ECO:0007669"/>
    <property type="project" value="UniProtKB-KW"/>
</dbReference>
<dbReference type="Pfam" id="PF22335">
    <property type="entry name" value="Cas10-Cmr2_palm2"/>
    <property type="match status" value="1"/>
</dbReference>
<sequence>MNSAQEKLYTASLFHDIGGIVSLIPEFKKIGHAESGSLWARKIFNDEDISNIILFHEDPDKAPDIFIRNLAGFVNNGEKVFNRRHKEDETFGDVNLMSVCTLVNGKAERQYYSEPSYNAVLVDEPAGNGESLFDIASSLSREVKSKDSTYLLNLLRRYTLNLPQLNHTDLRKSFYFHSKFITALAMCDMYYFSEHLSDKLIYGALKDDEKRYLLLQVDYSGIQDTIYTVSSKGALKTIRAKSFYLELLLEDLFYSLLTKFNLPRTNIVINAGGGGILLLPNRDEIKETIDKEVSSLNRFIFDRFGGTLFVSAATLNVSANDLKGDTKDYLMTLADKLNGVKSRKWLDQIDDIFDGVKVLRGDGARLVECPVCHGLFKEEDITGMEVKVCKFCDNIMELGRVIDCAHGFKIADKLYSGPGLPVESYNHKFIFNIPKDEFTHSFDVENTGCIYVFNGSFSTEDSIDNLAGKAIGDKRIGVFRADVDNLGNIFSTTPVDLISYAELSERLSIFFCERLPDKLKVRSGRIDILKGRPMDVNLVYAGGDDLFLIGTWDDVIDAAIITYDEFKKYTGFHNGLNISGGIVLADPDVPIYKLAEISEGAERRAKENESKNSISIFNNVFSWNDFYLNKDSVIAYLNNLLAGADLNDSYVATDYSKGSIQDIYNVLKGSERNRKGKSYYNVVYINYVMNMVEKKNNVKSNLWRDVRHKALNSKKARLLACALEVALLLTRKEEIK</sequence>
<keyword evidence="9" id="KW-0269">Exonuclease</keyword>
<protein>
    <recommendedName>
        <fullName evidence="3">CRISPR system single-strand-specific deoxyribonuclease Cas10/Csm1 (subtype III-A)</fullName>
    </recommendedName>
    <alternativeName>
        <fullName evidence="12">Cyclic oligoadenylate synthase</fullName>
    </alternativeName>
</protein>
<keyword evidence="5" id="KW-0540">Nuclease</keyword>
<dbReference type="EMBL" id="VTPS01000012">
    <property type="protein sequence ID" value="TZE81603.1"/>
    <property type="molecule type" value="Genomic_DNA"/>
</dbReference>
<keyword evidence="15" id="KW-1185">Reference proteome</keyword>
<evidence type="ECO:0000256" key="7">
    <source>
        <dbReference type="ARBA" id="ARBA00022759"/>
    </source>
</evidence>
<dbReference type="InterPro" id="IPR013408">
    <property type="entry name" value="Cas10/Csm1"/>
</dbReference>
<dbReference type="RefSeq" id="WP_149545581.1">
    <property type="nucleotide sequence ID" value="NZ_VTPS01000012.1"/>
</dbReference>
<evidence type="ECO:0000256" key="6">
    <source>
        <dbReference type="ARBA" id="ARBA00022741"/>
    </source>
</evidence>
<keyword evidence="10" id="KW-0067">ATP-binding</keyword>
<dbReference type="NCBIfam" id="TIGR02578">
    <property type="entry name" value="cas_TM1811_Csm1"/>
    <property type="match status" value="1"/>
</dbReference>
<evidence type="ECO:0000256" key="3">
    <source>
        <dbReference type="ARBA" id="ARBA00014333"/>
    </source>
</evidence>
<feature type="domain" description="GGDEF" evidence="13">
    <location>
        <begin position="474"/>
        <end position="619"/>
    </location>
</feature>
<dbReference type="InterPro" id="IPR054767">
    <property type="entry name" value="Cas10-Cmr2_palm2"/>
</dbReference>
<dbReference type="Pfam" id="PF18211">
    <property type="entry name" value="Csm1_B"/>
    <property type="match status" value="1"/>
</dbReference>
<keyword evidence="8" id="KW-0378">Hydrolase</keyword>
<keyword evidence="4" id="KW-0808">Transferase</keyword>
<organism evidence="14 15">
    <name type="scientific">Calorimonas adulescens</name>
    <dbReference type="NCBI Taxonomy" id="2606906"/>
    <lineage>
        <taxon>Bacteria</taxon>
        <taxon>Bacillati</taxon>
        <taxon>Bacillota</taxon>
        <taxon>Clostridia</taxon>
        <taxon>Thermoanaerobacterales</taxon>
        <taxon>Thermoanaerobacteraceae</taxon>
        <taxon>Calorimonas</taxon>
    </lineage>
</organism>
<comment type="cofactor">
    <cofactor evidence="1">
        <name>a divalent metal cation</name>
        <dbReference type="ChEBI" id="CHEBI:60240"/>
    </cofactor>
</comment>
<dbReference type="Gene3D" id="1.10.3210.10">
    <property type="entry name" value="Hypothetical protein af1432"/>
    <property type="match status" value="1"/>
</dbReference>
<reference evidence="14 15" key="1">
    <citation type="submission" date="2019-08" db="EMBL/GenBank/DDBJ databases">
        <title>Calorimonas adulescens gen. nov., sp. nov., an anaerobic thermophilic bacterium from Sakhalin hot spring.</title>
        <authorList>
            <person name="Khomyakova M.A."/>
            <person name="Merkel A.Y."/>
            <person name="Novikov A."/>
            <person name="Bonch-Osmolovskaya E.A."/>
            <person name="Slobodkin A.I."/>
        </authorList>
    </citation>
    <scope>NUCLEOTIDE SEQUENCE [LARGE SCALE GENOMIC DNA]</scope>
    <source>
        <strain evidence="14 15">A05MB</strain>
    </source>
</reference>
<dbReference type="GO" id="GO:0004527">
    <property type="term" value="F:exonuclease activity"/>
    <property type="evidence" value="ECO:0007669"/>
    <property type="project" value="UniProtKB-KW"/>
</dbReference>
<keyword evidence="11" id="KW-0051">Antiviral defense</keyword>
<dbReference type="AlphaFoldDB" id="A0A5D8QDL2"/>
<accession>A0A5D8QDL2</accession>
<evidence type="ECO:0000256" key="8">
    <source>
        <dbReference type="ARBA" id="ARBA00022801"/>
    </source>
</evidence>
<dbReference type="Gene3D" id="3.30.70.270">
    <property type="match status" value="1"/>
</dbReference>
<name>A0A5D8QDL2_9THEO</name>
<evidence type="ECO:0000313" key="15">
    <source>
        <dbReference type="Proteomes" id="UP000322976"/>
    </source>
</evidence>
<evidence type="ECO:0000313" key="14">
    <source>
        <dbReference type="EMBL" id="TZE81603.1"/>
    </source>
</evidence>
<gene>
    <name evidence="14" type="primary">cas10</name>
    <name evidence="14" type="ORF">FWJ32_08795</name>
</gene>
<dbReference type="PROSITE" id="PS50887">
    <property type="entry name" value="GGDEF"/>
    <property type="match status" value="1"/>
</dbReference>
<evidence type="ECO:0000256" key="10">
    <source>
        <dbReference type="ARBA" id="ARBA00022840"/>
    </source>
</evidence>
<evidence type="ECO:0000259" key="13">
    <source>
        <dbReference type="PROSITE" id="PS50887"/>
    </source>
</evidence>
<dbReference type="Proteomes" id="UP000322976">
    <property type="component" value="Unassembled WGS sequence"/>
</dbReference>
<comment type="similarity">
    <text evidence="2">Belongs to the CRISPR-associated Cas10/Csm1 family.</text>
</comment>
<dbReference type="PANTHER" id="PTHR36528">
    <property type="entry name" value="CRISPR SYSTEM SINGLE-STRAND-SPECIFIC DEOXYRIBONUCLEASE CAS10/CSM1 (SUBTYPE III-A)"/>
    <property type="match status" value="1"/>
</dbReference>
<dbReference type="Pfam" id="PF01966">
    <property type="entry name" value="HD"/>
    <property type="match status" value="1"/>
</dbReference>
<dbReference type="GO" id="GO:0005524">
    <property type="term" value="F:ATP binding"/>
    <property type="evidence" value="ECO:0007669"/>
    <property type="project" value="UniProtKB-KW"/>
</dbReference>
<evidence type="ECO:0000256" key="2">
    <source>
        <dbReference type="ARBA" id="ARBA00005700"/>
    </source>
</evidence>
<dbReference type="InterPro" id="IPR052117">
    <property type="entry name" value="Cas10/Csm1_subtype-III-A"/>
</dbReference>
<dbReference type="GO" id="GO:0004519">
    <property type="term" value="F:endonuclease activity"/>
    <property type="evidence" value="ECO:0007669"/>
    <property type="project" value="UniProtKB-KW"/>
</dbReference>
<dbReference type="InterPro" id="IPR041062">
    <property type="entry name" value="Csm1_B"/>
</dbReference>